<dbReference type="AlphaFoldDB" id="A0ABD1XWP7"/>
<organism evidence="2 3">
    <name type="scientific">Riccia fluitans</name>
    <dbReference type="NCBI Taxonomy" id="41844"/>
    <lineage>
        <taxon>Eukaryota</taxon>
        <taxon>Viridiplantae</taxon>
        <taxon>Streptophyta</taxon>
        <taxon>Embryophyta</taxon>
        <taxon>Marchantiophyta</taxon>
        <taxon>Marchantiopsida</taxon>
        <taxon>Marchantiidae</taxon>
        <taxon>Marchantiales</taxon>
        <taxon>Ricciaceae</taxon>
        <taxon>Riccia</taxon>
    </lineage>
</organism>
<keyword evidence="3" id="KW-1185">Reference proteome</keyword>
<comment type="caution">
    <text evidence="2">The sequence shown here is derived from an EMBL/GenBank/DDBJ whole genome shotgun (WGS) entry which is preliminary data.</text>
</comment>
<reference evidence="2 3" key="1">
    <citation type="submission" date="2024-09" db="EMBL/GenBank/DDBJ databases">
        <title>Chromosome-scale assembly of Riccia fluitans.</title>
        <authorList>
            <person name="Paukszto L."/>
            <person name="Sawicki J."/>
            <person name="Karawczyk K."/>
            <person name="Piernik-Szablinska J."/>
            <person name="Szczecinska M."/>
            <person name="Mazdziarz M."/>
        </authorList>
    </citation>
    <scope>NUCLEOTIDE SEQUENCE [LARGE SCALE GENOMIC DNA]</scope>
    <source>
        <strain evidence="2">Rf_01</strain>
        <tissue evidence="2">Aerial parts of the thallus</tissue>
    </source>
</reference>
<evidence type="ECO:0000313" key="3">
    <source>
        <dbReference type="Proteomes" id="UP001605036"/>
    </source>
</evidence>
<dbReference type="EMBL" id="JBHFFA010000007">
    <property type="protein sequence ID" value="KAL2613332.1"/>
    <property type="molecule type" value="Genomic_DNA"/>
</dbReference>
<evidence type="ECO:0000256" key="1">
    <source>
        <dbReference type="SAM" id="MobiDB-lite"/>
    </source>
</evidence>
<proteinExistence type="predicted"/>
<gene>
    <name evidence="2" type="ORF">R1flu_025024</name>
</gene>
<sequence>MLLMLRCFFSGPWFVGLDMWLQGRLHGWPIRLSFIEGGARTSPVGNQNGAFAKAHERPGHAVPDSGK</sequence>
<evidence type="ECO:0000313" key="2">
    <source>
        <dbReference type="EMBL" id="KAL2613332.1"/>
    </source>
</evidence>
<feature type="region of interest" description="Disordered" evidence="1">
    <location>
        <begin position="45"/>
        <end position="67"/>
    </location>
</feature>
<evidence type="ECO:0008006" key="4">
    <source>
        <dbReference type="Google" id="ProtNLM"/>
    </source>
</evidence>
<dbReference type="Proteomes" id="UP001605036">
    <property type="component" value="Unassembled WGS sequence"/>
</dbReference>
<name>A0ABD1XWP7_9MARC</name>
<accession>A0ABD1XWP7</accession>
<protein>
    <recommendedName>
        <fullName evidence="4">Secreted protein</fullName>
    </recommendedName>
</protein>